<sequence>MNKRGTIKYLIDIEKACLMTNFEKRNWVRGSEDDWNFYWANMHNFKNIMSPDSGYRLADNQIINHFPNHIELTKKDLMVKNIKRYKREFEKDRNGTNFDKPDPKTVYLDFLPLTFTLPGDYNLFAEEFKKSPSTNWIMKPTDKARGVGIFIVNKLHQVKKWSRENKLQWSYANCKDSYVVSKYIDNPLLIGGKKFDLRLYVLVTSWRPLIAYKHKQGFCRFCSVKYSNNCNDLDNNFMHLTNVSIQKHGDDYNEANGGKWSVKHLRLYLEATRGIEVTNQLFHEIDLIFINSLRAVQNLIANDRHCFECYGYDIIIDNQLKPWLIEVNASPSLTATTSSDRILKHELINDIINIVLPEDFPESRSCKGVCSGVNKDKKCWGDFILLQDESNTQSTNDKLSDKMRNKNIGKLKRV</sequence>
<keyword evidence="13" id="KW-1185">Reference proteome</keyword>
<dbReference type="GO" id="GO:0005524">
    <property type="term" value="F:ATP binding"/>
    <property type="evidence" value="ECO:0007669"/>
    <property type="project" value="UniProtKB-KW"/>
</dbReference>
<comment type="subcellular location">
    <subcellularLocation>
        <location evidence="1">Cytoplasm</location>
        <location evidence="1">Cytoskeleton</location>
        <location evidence="1">Cilium basal body</location>
    </subcellularLocation>
</comment>
<name>A0A1Y1VVF1_9FUNG</name>
<comment type="similarity">
    <text evidence="2">Belongs to the tubulin polyglutamylase family.</text>
</comment>
<dbReference type="AlphaFoldDB" id="A0A1Y1VVF1"/>
<dbReference type="EMBL" id="MCFG01000471">
    <property type="protein sequence ID" value="ORX65268.1"/>
    <property type="molecule type" value="Genomic_DNA"/>
</dbReference>
<dbReference type="PANTHER" id="PTHR12241:SF31">
    <property type="entry name" value="POLYGLUTAMYLASE COMPLEX SUBUNIT TTLL1"/>
    <property type="match status" value="1"/>
</dbReference>
<dbReference type="STRING" id="1754192.A0A1Y1VVF1"/>
<dbReference type="SUPFAM" id="SSF56059">
    <property type="entry name" value="Glutathione synthetase ATP-binding domain-like"/>
    <property type="match status" value="1"/>
</dbReference>
<evidence type="ECO:0000256" key="11">
    <source>
        <dbReference type="SAM" id="MobiDB-lite"/>
    </source>
</evidence>
<evidence type="ECO:0000313" key="12">
    <source>
        <dbReference type="EMBL" id="ORX65268.1"/>
    </source>
</evidence>
<evidence type="ECO:0000256" key="10">
    <source>
        <dbReference type="ARBA" id="ARBA00023273"/>
    </source>
</evidence>
<keyword evidence="7" id="KW-0067">ATP-binding</keyword>
<dbReference type="GO" id="GO:0036064">
    <property type="term" value="C:ciliary basal body"/>
    <property type="evidence" value="ECO:0007669"/>
    <property type="project" value="TreeGrafter"/>
</dbReference>
<dbReference type="FunFam" id="3.30.470.20:FF:000033">
    <property type="entry name" value="Probable tubulin polyglutamylase TTLL1"/>
    <property type="match status" value="1"/>
</dbReference>
<proteinExistence type="inferred from homology"/>
<gene>
    <name evidence="12" type="ORF">BCR32DRAFT_286607</name>
</gene>
<dbReference type="GO" id="GO:0000226">
    <property type="term" value="P:microtubule cytoskeleton organization"/>
    <property type="evidence" value="ECO:0007669"/>
    <property type="project" value="TreeGrafter"/>
</dbReference>
<keyword evidence="6" id="KW-0547">Nucleotide-binding</keyword>
<keyword evidence="4" id="KW-0436">Ligase</keyword>
<keyword evidence="8" id="KW-0969">Cilium</keyword>
<evidence type="ECO:0000256" key="7">
    <source>
        <dbReference type="ARBA" id="ARBA00022840"/>
    </source>
</evidence>
<feature type="region of interest" description="Disordered" evidence="11">
    <location>
        <begin position="393"/>
        <end position="414"/>
    </location>
</feature>
<evidence type="ECO:0000256" key="4">
    <source>
        <dbReference type="ARBA" id="ARBA00022598"/>
    </source>
</evidence>
<dbReference type="GO" id="GO:0070740">
    <property type="term" value="F:tubulin-glutamic acid ligase activity"/>
    <property type="evidence" value="ECO:0007669"/>
    <property type="project" value="TreeGrafter"/>
</dbReference>
<keyword evidence="10" id="KW-0966">Cell projection</keyword>
<feature type="compositionally biased region" description="Basic residues" evidence="11">
    <location>
        <begin position="405"/>
        <end position="414"/>
    </location>
</feature>
<organism evidence="12 13">
    <name type="scientific">Anaeromyces robustus</name>
    <dbReference type="NCBI Taxonomy" id="1754192"/>
    <lineage>
        <taxon>Eukaryota</taxon>
        <taxon>Fungi</taxon>
        <taxon>Fungi incertae sedis</taxon>
        <taxon>Chytridiomycota</taxon>
        <taxon>Chytridiomycota incertae sedis</taxon>
        <taxon>Neocallimastigomycetes</taxon>
        <taxon>Neocallimastigales</taxon>
        <taxon>Neocallimastigaceae</taxon>
        <taxon>Anaeromyces</taxon>
    </lineage>
</organism>
<keyword evidence="9" id="KW-0206">Cytoskeleton</keyword>
<evidence type="ECO:0000256" key="6">
    <source>
        <dbReference type="ARBA" id="ARBA00022741"/>
    </source>
</evidence>
<evidence type="ECO:0000256" key="3">
    <source>
        <dbReference type="ARBA" id="ARBA00022490"/>
    </source>
</evidence>
<dbReference type="InterPro" id="IPR004344">
    <property type="entry name" value="TTL/TTLL_fam"/>
</dbReference>
<dbReference type="PANTHER" id="PTHR12241">
    <property type="entry name" value="TUBULIN POLYGLUTAMYLASE"/>
    <property type="match status" value="1"/>
</dbReference>
<dbReference type="Pfam" id="PF03133">
    <property type="entry name" value="TTL"/>
    <property type="match status" value="1"/>
</dbReference>
<keyword evidence="5" id="KW-0493">Microtubule</keyword>
<evidence type="ECO:0000256" key="1">
    <source>
        <dbReference type="ARBA" id="ARBA00004120"/>
    </source>
</evidence>
<dbReference type="PROSITE" id="PS51221">
    <property type="entry name" value="TTL"/>
    <property type="match status" value="1"/>
</dbReference>
<protein>
    <submittedName>
        <fullName evidence="12">Putative tubulin polyglutamylase TTLL1</fullName>
    </submittedName>
</protein>
<evidence type="ECO:0000313" key="13">
    <source>
        <dbReference type="Proteomes" id="UP000193944"/>
    </source>
</evidence>
<reference evidence="12 13" key="1">
    <citation type="submission" date="2016-08" db="EMBL/GenBank/DDBJ databases">
        <title>A Parts List for Fungal Cellulosomes Revealed by Comparative Genomics.</title>
        <authorList>
            <consortium name="DOE Joint Genome Institute"/>
            <person name="Haitjema C.H."/>
            <person name="Gilmore S.P."/>
            <person name="Henske J.K."/>
            <person name="Solomon K.V."/>
            <person name="De Groot R."/>
            <person name="Kuo A."/>
            <person name="Mondo S.J."/>
            <person name="Salamov A.A."/>
            <person name="Labutti K."/>
            <person name="Zhao Z."/>
            <person name="Chiniquy J."/>
            <person name="Barry K."/>
            <person name="Brewer H.M."/>
            <person name="Purvine S.O."/>
            <person name="Wright A.T."/>
            <person name="Boxma B."/>
            <person name="Van Alen T."/>
            <person name="Hackstein J.H."/>
            <person name="Baker S.E."/>
            <person name="Grigoriev I.V."/>
            <person name="O'Malley M.A."/>
        </authorList>
    </citation>
    <scope>NUCLEOTIDE SEQUENCE [LARGE SCALE GENOMIC DNA]</scope>
    <source>
        <strain evidence="12 13">S4</strain>
    </source>
</reference>
<evidence type="ECO:0000256" key="8">
    <source>
        <dbReference type="ARBA" id="ARBA00023069"/>
    </source>
</evidence>
<dbReference type="GO" id="GO:0005874">
    <property type="term" value="C:microtubule"/>
    <property type="evidence" value="ECO:0007669"/>
    <property type="project" value="UniProtKB-KW"/>
</dbReference>
<dbReference type="Proteomes" id="UP000193944">
    <property type="component" value="Unassembled WGS sequence"/>
</dbReference>
<dbReference type="OrthoDB" id="2127950at2759"/>
<evidence type="ECO:0000256" key="2">
    <source>
        <dbReference type="ARBA" id="ARBA00006118"/>
    </source>
</evidence>
<reference evidence="12 13" key="2">
    <citation type="submission" date="2016-08" db="EMBL/GenBank/DDBJ databases">
        <title>Pervasive Adenine N6-methylation of Active Genes in Fungi.</title>
        <authorList>
            <consortium name="DOE Joint Genome Institute"/>
            <person name="Mondo S.J."/>
            <person name="Dannebaum R.O."/>
            <person name="Kuo R.C."/>
            <person name="Labutti K."/>
            <person name="Haridas S."/>
            <person name="Kuo A."/>
            <person name="Salamov A."/>
            <person name="Ahrendt S.R."/>
            <person name="Lipzen A."/>
            <person name="Sullivan W."/>
            <person name="Andreopoulos W.B."/>
            <person name="Clum A."/>
            <person name="Lindquist E."/>
            <person name="Daum C."/>
            <person name="Ramamoorthy G.K."/>
            <person name="Gryganskyi A."/>
            <person name="Culley D."/>
            <person name="Magnuson J.K."/>
            <person name="James T.Y."/>
            <person name="O'Malley M.A."/>
            <person name="Stajich J.E."/>
            <person name="Spatafora J.W."/>
            <person name="Visel A."/>
            <person name="Grigoriev I.V."/>
        </authorList>
    </citation>
    <scope>NUCLEOTIDE SEQUENCE [LARGE SCALE GENOMIC DNA]</scope>
    <source>
        <strain evidence="12 13">S4</strain>
    </source>
</reference>
<dbReference type="Gene3D" id="3.30.470.20">
    <property type="entry name" value="ATP-grasp fold, B domain"/>
    <property type="match status" value="1"/>
</dbReference>
<keyword evidence="3" id="KW-0963">Cytoplasm</keyword>
<comment type="caution">
    <text evidence="12">The sequence shown here is derived from an EMBL/GenBank/DDBJ whole genome shotgun (WGS) entry which is preliminary data.</text>
</comment>
<dbReference type="GO" id="GO:0015631">
    <property type="term" value="F:tubulin binding"/>
    <property type="evidence" value="ECO:0007669"/>
    <property type="project" value="TreeGrafter"/>
</dbReference>
<accession>A0A1Y1VVF1</accession>
<evidence type="ECO:0000256" key="9">
    <source>
        <dbReference type="ARBA" id="ARBA00023212"/>
    </source>
</evidence>
<evidence type="ECO:0000256" key="5">
    <source>
        <dbReference type="ARBA" id="ARBA00022701"/>
    </source>
</evidence>